<name>A0ABS4YE43_9ACTN</name>
<evidence type="ECO:0000256" key="4">
    <source>
        <dbReference type="SAM" id="MobiDB-lite"/>
    </source>
</evidence>
<dbReference type="EMBL" id="JAGIOH010000001">
    <property type="protein sequence ID" value="MBP2406790.1"/>
    <property type="molecule type" value="Genomic_DNA"/>
</dbReference>
<evidence type="ECO:0000313" key="6">
    <source>
        <dbReference type="Proteomes" id="UP001519291"/>
    </source>
</evidence>
<keyword evidence="1 5" id="KW-0489">Methyltransferase</keyword>
<dbReference type="InterPro" id="IPR029063">
    <property type="entry name" value="SAM-dependent_MTases_sf"/>
</dbReference>
<proteinExistence type="predicted"/>
<comment type="caution">
    <text evidence="5">The sequence shown here is derived from an EMBL/GenBank/DDBJ whole genome shotgun (WGS) entry which is preliminary data.</text>
</comment>
<dbReference type="PANTHER" id="PTHR43464:SF19">
    <property type="entry name" value="UBIQUINONE BIOSYNTHESIS O-METHYLTRANSFERASE, MITOCHONDRIAL"/>
    <property type="match status" value="1"/>
</dbReference>
<organism evidence="5 6">
    <name type="scientific">Streptomyces syringium</name>
    <dbReference type="NCBI Taxonomy" id="76729"/>
    <lineage>
        <taxon>Bacteria</taxon>
        <taxon>Bacillati</taxon>
        <taxon>Actinomycetota</taxon>
        <taxon>Actinomycetes</taxon>
        <taxon>Kitasatosporales</taxon>
        <taxon>Streptomycetaceae</taxon>
        <taxon>Streptomyces</taxon>
    </lineage>
</organism>
<reference evidence="5 6" key="1">
    <citation type="submission" date="2021-03" db="EMBL/GenBank/DDBJ databases">
        <title>Sequencing the genomes of 1000 actinobacteria strains.</title>
        <authorList>
            <person name="Klenk H.-P."/>
        </authorList>
    </citation>
    <scope>NUCLEOTIDE SEQUENCE [LARGE SCALE GENOMIC DNA]</scope>
    <source>
        <strain evidence="5 6">DSM 41480</strain>
    </source>
</reference>
<dbReference type="GO" id="GO:0032259">
    <property type="term" value="P:methylation"/>
    <property type="evidence" value="ECO:0007669"/>
    <property type="project" value="UniProtKB-KW"/>
</dbReference>
<dbReference type="CDD" id="cd02440">
    <property type="entry name" value="AdoMet_MTases"/>
    <property type="match status" value="1"/>
</dbReference>
<protein>
    <submittedName>
        <fullName evidence="5">SAM-dependent methyltransferase</fullName>
    </submittedName>
</protein>
<keyword evidence="2" id="KW-0808">Transferase</keyword>
<accession>A0ABS4YE43</accession>
<evidence type="ECO:0000313" key="5">
    <source>
        <dbReference type="EMBL" id="MBP2406790.1"/>
    </source>
</evidence>
<evidence type="ECO:0000256" key="3">
    <source>
        <dbReference type="ARBA" id="ARBA00022691"/>
    </source>
</evidence>
<feature type="compositionally biased region" description="Low complexity" evidence="4">
    <location>
        <begin position="243"/>
        <end position="252"/>
    </location>
</feature>
<keyword evidence="6" id="KW-1185">Reference proteome</keyword>
<keyword evidence="3" id="KW-0949">S-adenosyl-L-methionine</keyword>
<dbReference type="GO" id="GO:0008168">
    <property type="term" value="F:methyltransferase activity"/>
    <property type="evidence" value="ECO:0007669"/>
    <property type="project" value="UniProtKB-KW"/>
</dbReference>
<dbReference type="SUPFAM" id="SSF53335">
    <property type="entry name" value="S-adenosyl-L-methionine-dependent methyltransferases"/>
    <property type="match status" value="1"/>
</dbReference>
<dbReference type="Gene3D" id="3.40.50.150">
    <property type="entry name" value="Vaccinia Virus protein VP39"/>
    <property type="match status" value="1"/>
</dbReference>
<gene>
    <name evidence="5" type="ORF">JO379_006259</name>
</gene>
<evidence type="ECO:0000256" key="2">
    <source>
        <dbReference type="ARBA" id="ARBA00022679"/>
    </source>
</evidence>
<feature type="region of interest" description="Disordered" evidence="4">
    <location>
        <begin position="229"/>
        <end position="252"/>
    </location>
</feature>
<dbReference type="Pfam" id="PF13489">
    <property type="entry name" value="Methyltransf_23"/>
    <property type="match status" value="1"/>
</dbReference>
<dbReference type="GeneID" id="91573100"/>
<dbReference type="PANTHER" id="PTHR43464">
    <property type="entry name" value="METHYLTRANSFERASE"/>
    <property type="match status" value="1"/>
</dbReference>
<sequence>MSERVRAGYRGTGPGAITPDGCAVELYERLPVGDEPDVIARAVPARARILELGSGVGRVTHPLVERGFTVTAVDESPRMLERVRGARTVCTPIEDLELDERFDVVLLASFLIHAGDPLVRRGLLRACRQHVTDDGCVLIQRESEDRHENLPRERKIAGGRIRVVSSEPVRPGVRSVHVEYLFPDVRWTQTFLSHPLTTQAFEEALAEAGLAVDAYLTGDRTWVRALPVPGPSRAAPLPRAGKRAAGADAATS</sequence>
<dbReference type="Proteomes" id="UP001519291">
    <property type="component" value="Unassembled WGS sequence"/>
</dbReference>
<dbReference type="RefSeq" id="WP_130880411.1">
    <property type="nucleotide sequence ID" value="NZ_JAGIOH010000001.1"/>
</dbReference>
<evidence type="ECO:0000256" key="1">
    <source>
        <dbReference type="ARBA" id="ARBA00022603"/>
    </source>
</evidence>